<dbReference type="AlphaFoldDB" id="A0AAV4QIN8"/>
<name>A0AAV4QIN8_CAEEX</name>
<sequence>MPFMYLWNTWILFLGHYLNPVCLLKPEQHMIPNGTSESTTYEYFTEQNIPVVQMETSPITHLPIEIKMYQSIIQVLEQPLKEWATHYLKGEIDEESLSLKI</sequence>
<protein>
    <submittedName>
        <fullName evidence="2">Uncharacterized protein</fullName>
    </submittedName>
</protein>
<feature type="signal peptide" evidence="1">
    <location>
        <begin position="1"/>
        <end position="23"/>
    </location>
</feature>
<proteinExistence type="predicted"/>
<dbReference type="Proteomes" id="UP001054945">
    <property type="component" value="Unassembled WGS sequence"/>
</dbReference>
<dbReference type="EMBL" id="BPLR01006194">
    <property type="protein sequence ID" value="GIY08067.1"/>
    <property type="molecule type" value="Genomic_DNA"/>
</dbReference>
<gene>
    <name evidence="2" type="ORF">CEXT_106611</name>
</gene>
<keyword evidence="3" id="KW-1185">Reference proteome</keyword>
<reference evidence="2 3" key="1">
    <citation type="submission" date="2021-06" db="EMBL/GenBank/DDBJ databases">
        <title>Caerostris extrusa draft genome.</title>
        <authorList>
            <person name="Kono N."/>
            <person name="Arakawa K."/>
        </authorList>
    </citation>
    <scope>NUCLEOTIDE SEQUENCE [LARGE SCALE GENOMIC DNA]</scope>
</reference>
<comment type="caution">
    <text evidence="2">The sequence shown here is derived from an EMBL/GenBank/DDBJ whole genome shotgun (WGS) entry which is preliminary data.</text>
</comment>
<evidence type="ECO:0000313" key="3">
    <source>
        <dbReference type="Proteomes" id="UP001054945"/>
    </source>
</evidence>
<feature type="chain" id="PRO_5043831350" evidence="1">
    <location>
        <begin position="24"/>
        <end position="101"/>
    </location>
</feature>
<accession>A0AAV4QIN8</accession>
<evidence type="ECO:0000313" key="2">
    <source>
        <dbReference type="EMBL" id="GIY08067.1"/>
    </source>
</evidence>
<keyword evidence="1" id="KW-0732">Signal</keyword>
<organism evidence="2 3">
    <name type="scientific">Caerostris extrusa</name>
    <name type="common">Bark spider</name>
    <name type="synonym">Caerostris bankana</name>
    <dbReference type="NCBI Taxonomy" id="172846"/>
    <lineage>
        <taxon>Eukaryota</taxon>
        <taxon>Metazoa</taxon>
        <taxon>Ecdysozoa</taxon>
        <taxon>Arthropoda</taxon>
        <taxon>Chelicerata</taxon>
        <taxon>Arachnida</taxon>
        <taxon>Araneae</taxon>
        <taxon>Araneomorphae</taxon>
        <taxon>Entelegynae</taxon>
        <taxon>Araneoidea</taxon>
        <taxon>Araneidae</taxon>
        <taxon>Caerostris</taxon>
    </lineage>
</organism>
<evidence type="ECO:0000256" key="1">
    <source>
        <dbReference type="SAM" id="SignalP"/>
    </source>
</evidence>